<evidence type="ECO:0000313" key="3">
    <source>
        <dbReference type="Proteomes" id="UP000315363"/>
    </source>
</evidence>
<gene>
    <name evidence="2" type="ORF">GQ41_1060</name>
</gene>
<evidence type="ECO:0000313" key="2">
    <source>
        <dbReference type="EMBL" id="TQO36482.1"/>
    </source>
</evidence>
<comment type="caution">
    <text evidence="2">The sequence shown here is derived from an EMBL/GenBank/DDBJ whole genome shotgun (WGS) entry which is preliminary data.</text>
</comment>
<name>A0ABY3A700_9FLAO</name>
<dbReference type="PANTHER" id="PTHR43777:SF1">
    <property type="entry name" value="MOLYBDENUM COFACTOR CYTIDYLYLTRANSFERASE"/>
    <property type="match status" value="1"/>
</dbReference>
<dbReference type="GO" id="GO:0016779">
    <property type="term" value="F:nucleotidyltransferase activity"/>
    <property type="evidence" value="ECO:0007669"/>
    <property type="project" value="UniProtKB-KW"/>
</dbReference>
<dbReference type="PANTHER" id="PTHR43777">
    <property type="entry name" value="MOLYBDENUM COFACTOR CYTIDYLYLTRANSFERASE"/>
    <property type="match status" value="1"/>
</dbReference>
<sequence>MPKKLKIAILIMGAGTSSRMKAIKQLLPWGDSTFIGNALKNAQSSKASTVLTVLGAYAAKIKKVTDFSATQAVLNPNWKMGLGNSIAFGTKQLLEQDQDYDGILVMLADQPLIDEPYLNTLIDTFSNSENSIVATKYDNRVGVPAIFRKIHFDALQELNSDYGAKEIIKTHLKDVLSISADGKELDIDTKDEYEKVRRDLDSGD</sequence>
<feature type="domain" description="MobA-like NTP transferase" evidence="1">
    <location>
        <begin position="10"/>
        <end position="173"/>
    </location>
</feature>
<accession>A0ABY3A700</accession>
<organism evidence="2 3">
    <name type="scientific">Arenibacter algicola</name>
    <dbReference type="NCBI Taxonomy" id="616991"/>
    <lineage>
        <taxon>Bacteria</taxon>
        <taxon>Pseudomonadati</taxon>
        <taxon>Bacteroidota</taxon>
        <taxon>Flavobacteriia</taxon>
        <taxon>Flavobacteriales</taxon>
        <taxon>Flavobacteriaceae</taxon>
        <taxon>Arenibacter</taxon>
    </lineage>
</organism>
<keyword evidence="2" id="KW-0548">Nucleotidyltransferase</keyword>
<dbReference type="Gene3D" id="3.90.550.10">
    <property type="entry name" value="Spore Coat Polysaccharide Biosynthesis Protein SpsA, Chain A"/>
    <property type="match status" value="1"/>
</dbReference>
<dbReference type="CDD" id="cd04182">
    <property type="entry name" value="GT_2_like_f"/>
    <property type="match status" value="1"/>
</dbReference>
<keyword evidence="3" id="KW-1185">Reference proteome</keyword>
<dbReference type="RefSeq" id="WP_142188688.1">
    <property type="nucleotide sequence ID" value="NZ_VHIF01000001.1"/>
</dbReference>
<dbReference type="InterPro" id="IPR029044">
    <property type="entry name" value="Nucleotide-diphossugar_trans"/>
</dbReference>
<dbReference type="InterPro" id="IPR025877">
    <property type="entry name" value="MobA-like_NTP_Trfase"/>
</dbReference>
<keyword evidence="2" id="KW-0808">Transferase</keyword>
<dbReference type="SUPFAM" id="SSF53448">
    <property type="entry name" value="Nucleotide-diphospho-sugar transferases"/>
    <property type="match status" value="1"/>
</dbReference>
<evidence type="ECO:0000259" key="1">
    <source>
        <dbReference type="Pfam" id="PF12804"/>
    </source>
</evidence>
<dbReference type="Proteomes" id="UP000315363">
    <property type="component" value="Unassembled WGS sequence"/>
</dbReference>
<proteinExistence type="predicted"/>
<protein>
    <submittedName>
        <fullName evidence="2">Molybdenum cofactor cytidylyltransferase</fullName>
    </submittedName>
</protein>
<dbReference type="EMBL" id="VHIF01000001">
    <property type="protein sequence ID" value="TQO36482.1"/>
    <property type="molecule type" value="Genomic_DNA"/>
</dbReference>
<reference evidence="2 3" key="1">
    <citation type="submission" date="2019-06" db="EMBL/GenBank/DDBJ databases">
        <title>A large-scale integrated study on North Sea by COGITO (Coastal Microbe Genomic &amp; Taxonomic Observatory).</title>
        <authorList>
            <person name="Teeling H."/>
        </authorList>
    </citation>
    <scope>NUCLEOTIDE SEQUENCE [LARGE SCALE GENOMIC DNA]</scope>
    <source>
        <strain evidence="2 3">MAR_2009_79</strain>
    </source>
</reference>
<dbReference type="Pfam" id="PF12804">
    <property type="entry name" value="NTP_transf_3"/>
    <property type="match status" value="1"/>
</dbReference>